<dbReference type="Proteomes" id="UP000266426">
    <property type="component" value="Unassembled WGS sequence"/>
</dbReference>
<name>A0A3A4QXK8_9BACT</name>
<dbReference type="PANTHER" id="PTHR23150">
    <property type="entry name" value="SULFATASE MODIFYING FACTOR 1, 2"/>
    <property type="match status" value="1"/>
</dbReference>
<sequence length="385" mass="42646">MCDISIWEEIFKIYVNCMSYIIFCVFRLSLKGAKKMKTAKQVLACMAVVSLLVASQTGAMEFEWAVIGDAGNEFDTNSDPERYGYGSVNYEYRISKFEVTNAQYIEFLNAVGAAPDGSDGLYVPSSLHPTYLGIVYDGTFKLQTHTEDNQNTGYYFYENKPVTHVTFCDALRFVNWLNSGNTENGAYMFVNGNLVPDYYNGALRNPSATYWLPSEDEWYKAAYYDPATEEYYEYPTGSNTAPVSEAPPGATNGGENSANYKDGVHAVTTDPPLTDVGAYYNADSPYGTSDQGGSLWEWNEAILTGQYRVLRGGSFNGSASHMSATWRDGDYFLSEGPSVGFRIASEYDIDGETAIPEPLSLILTGFSAFGLFVRKMSSQGRCPRE</sequence>
<dbReference type="GO" id="GO:0120147">
    <property type="term" value="F:formylglycine-generating oxidase activity"/>
    <property type="evidence" value="ECO:0007669"/>
    <property type="project" value="TreeGrafter"/>
</dbReference>
<keyword evidence="1" id="KW-1133">Transmembrane helix</keyword>
<dbReference type="PANTHER" id="PTHR23150:SF19">
    <property type="entry name" value="FORMYLGLYCINE-GENERATING ENZYME"/>
    <property type="match status" value="1"/>
</dbReference>
<protein>
    <recommendedName>
        <fullName evidence="2">Sulfatase-modifying factor enzyme-like domain-containing protein</fullName>
    </recommendedName>
</protein>
<dbReference type="AlphaFoldDB" id="A0A3A4QXK8"/>
<comment type="caution">
    <text evidence="3">The sequence shown here is derived from an EMBL/GenBank/DDBJ whole genome shotgun (WGS) entry which is preliminary data.</text>
</comment>
<proteinExistence type="predicted"/>
<dbReference type="InterPro" id="IPR051043">
    <property type="entry name" value="Sulfatase_Mod_Factor_Kinase"/>
</dbReference>
<dbReference type="SUPFAM" id="SSF56436">
    <property type="entry name" value="C-type lectin-like"/>
    <property type="match status" value="1"/>
</dbReference>
<evidence type="ECO:0000313" key="3">
    <source>
        <dbReference type="EMBL" id="RJP58660.1"/>
    </source>
</evidence>
<organism evidence="3 4">
    <name type="scientific">Candidatus Auribacter fodinae</name>
    <dbReference type="NCBI Taxonomy" id="2093366"/>
    <lineage>
        <taxon>Bacteria</taxon>
        <taxon>Pseudomonadati</taxon>
        <taxon>Candidatus Auribacterota</taxon>
        <taxon>Candidatus Auribacteria</taxon>
        <taxon>Candidatus Auribacterales</taxon>
        <taxon>Candidatus Auribacteraceae</taxon>
        <taxon>Candidatus Auribacter</taxon>
    </lineage>
</organism>
<keyword evidence="1" id="KW-0812">Transmembrane</keyword>
<dbReference type="InterPro" id="IPR005532">
    <property type="entry name" value="SUMF_dom"/>
</dbReference>
<dbReference type="EMBL" id="QZJZ01000063">
    <property type="protein sequence ID" value="RJP58660.1"/>
    <property type="molecule type" value="Genomic_DNA"/>
</dbReference>
<evidence type="ECO:0000259" key="2">
    <source>
        <dbReference type="Pfam" id="PF03781"/>
    </source>
</evidence>
<gene>
    <name evidence="3" type="ORF">C4541_07610</name>
</gene>
<dbReference type="Pfam" id="PF03781">
    <property type="entry name" value="FGE-sulfatase"/>
    <property type="match status" value="1"/>
</dbReference>
<accession>A0A3A4QXK8</accession>
<feature type="transmembrane region" description="Helical" evidence="1">
    <location>
        <begin position="13"/>
        <end position="30"/>
    </location>
</feature>
<evidence type="ECO:0000313" key="4">
    <source>
        <dbReference type="Proteomes" id="UP000266426"/>
    </source>
</evidence>
<reference evidence="3 4" key="1">
    <citation type="journal article" date="2017" name="ISME J.">
        <title>Energy and carbon metabolisms in a deep terrestrial subsurface fluid microbial community.</title>
        <authorList>
            <person name="Momper L."/>
            <person name="Jungbluth S.P."/>
            <person name="Lee M.D."/>
            <person name="Amend J.P."/>
        </authorList>
    </citation>
    <scope>NUCLEOTIDE SEQUENCE [LARGE SCALE GENOMIC DNA]</scope>
    <source>
        <strain evidence="3">SURF_26</strain>
    </source>
</reference>
<keyword evidence="1" id="KW-0472">Membrane</keyword>
<dbReference type="InterPro" id="IPR016187">
    <property type="entry name" value="CTDL_fold"/>
</dbReference>
<dbReference type="Gene3D" id="3.90.1580.10">
    <property type="entry name" value="paralog of FGE (formylglycine-generating enzyme)"/>
    <property type="match status" value="1"/>
</dbReference>
<dbReference type="InterPro" id="IPR042095">
    <property type="entry name" value="SUMF_sf"/>
</dbReference>
<feature type="domain" description="Sulfatase-modifying factor enzyme-like" evidence="2">
    <location>
        <begin position="90"/>
        <end position="344"/>
    </location>
</feature>
<evidence type="ECO:0000256" key="1">
    <source>
        <dbReference type="SAM" id="Phobius"/>
    </source>
</evidence>